<reference evidence="9" key="1">
    <citation type="submission" date="2022-06" db="EMBL/GenBank/DDBJ databases">
        <authorList>
            <person name="Berger JAMES D."/>
            <person name="Berger JAMES D."/>
        </authorList>
    </citation>
    <scope>NUCLEOTIDE SEQUENCE [LARGE SCALE GENOMIC DNA]</scope>
</reference>
<proteinExistence type="inferred from homology"/>
<evidence type="ECO:0000313" key="10">
    <source>
        <dbReference type="WBParaSite" id="TREG1_121830.1"/>
    </source>
</evidence>
<evidence type="ECO:0000256" key="1">
    <source>
        <dbReference type="ARBA" id="ARBA00004138"/>
    </source>
</evidence>
<keyword evidence="9" id="KW-1185">Reference proteome</keyword>
<evidence type="ECO:0000256" key="4">
    <source>
        <dbReference type="ARBA" id="ARBA00023069"/>
    </source>
</evidence>
<feature type="coiled-coil region" evidence="6">
    <location>
        <begin position="469"/>
        <end position="496"/>
    </location>
</feature>
<reference evidence="10" key="2">
    <citation type="submission" date="2023-11" db="UniProtKB">
        <authorList>
            <consortium name="WormBaseParasite"/>
        </authorList>
    </citation>
    <scope>IDENTIFICATION</scope>
</reference>
<evidence type="ECO:0000256" key="7">
    <source>
        <dbReference type="SAM" id="MobiDB-lite"/>
    </source>
</evidence>
<dbReference type="Pfam" id="PF00168">
    <property type="entry name" value="C2"/>
    <property type="match status" value="1"/>
</dbReference>
<feature type="coiled-coil region" evidence="6">
    <location>
        <begin position="134"/>
        <end position="168"/>
    </location>
</feature>
<evidence type="ECO:0000256" key="2">
    <source>
        <dbReference type="ARBA" id="ARBA00006042"/>
    </source>
</evidence>
<feature type="region of interest" description="Disordered" evidence="7">
    <location>
        <begin position="1004"/>
        <end position="1052"/>
    </location>
</feature>
<dbReference type="InterPro" id="IPR000008">
    <property type="entry name" value="C2_dom"/>
</dbReference>
<dbReference type="Proteomes" id="UP000050795">
    <property type="component" value="Unassembled WGS sequence"/>
</dbReference>
<dbReference type="PANTHER" id="PTHR14240:SF1">
    <property type="entry name" value="PROTEIN FANTOM-RELATED"/>
    <property type="match status" value="1"/>
</dbReference>
<organism evidence="9 10">
    <name type="scientific">Trichobilharzia regenti</name>
    <name type="common">Nasal bird schistosome</name>
    <dbReference type="NCBI Taxonomy" id="157069"/>
    <lineage>
        <taxon>Eukaryota</taxon>
        <taxon>Metazoa</taxon>
        <taxon>Spiralia</taxon>
        <taxon>Lophotrochozoa</taxon>
        <taxon>Platyhelminthes</taxon>
        <taxon>Trematoda</taxon>
        <taxon>Digenea</taxon>
        <taxon>Strigeidida</taxon>
        <taxon>Schistosomatoidea</taxon>
        <taxon>Schistosomatidae</taxon>
        <taxon>Trichobilharzia</taxon>
    </lineage>
</organism>
<dbReference type="PROSITE" id="PS50004">
    <property type="entry name" value="C2"/>
    <property type="match status" value="1"/>
</dbReference>
<feature type="region of interest" description="Disordered" evidence="7">
    <location>
        <begin position="955"/>
        <end position="988"/>
    </location>
</feature>
<feature type="region of interest" description="Disordered" evidence="7">
    <location>
        <begin position="338"/>
        <end position="385"/>
    </location>
</feature>
<dbReference type="GO" id="GO:0005856">
    <property type="term" value="C:cytoskeleton"/>
    <property type="evidence" value="ECO:0007669"/>
    <property type="project" value="UniProtKB-ARBA"/>
</dbReference>
<dbReference type="InterPro" id="IPR021656">
    <property type="entry name" value="C2-C2_1"/>
</dbReference>
<dbReference type="Pfam" id="PF11618">
    <property type="entry name" value="C2-C2_1"/>
    <property type="match status" value="1"/>
</dbReference>
<dbReference type="InterPro" id="IPR035892">
    <property type="entry name" value="C2_domain_sf"/>
</dbReference>
<dbReference type="SUPFAM" id="SSF49562">
    <property type="entry name" value="C2 domain (Calcium/lipid-binding domain, CaLB)"/>
    <property type="match status" value="2"/>
</dbReference>
<name>A0AA85J0F7_TRIRE</name>
<dbReference type="Gene3D" id="2.60.40.150">
    <property type="entry name" value="C2 domain"/>
    <property type="match status" value="3"/>
</dbReference>
<dbReference type="Pfam" id="PF18111">
    <property type="entry name" value="RPGR1_C"/>
    <property type="match status" value="1"/>
</dbReference>
<feature type="compositionally biased region" description="Low complexity" evidence="7">
    <location>
        <begin position="357"/>
        <end position="370"/>
    </location>
</feature>
<dbReference type="GO" id="GO:0035869">
    <property type="term" value="C:ciliary transition zone"/>
    <property type="evidence" value="ECO:0007669"/>
    <property type="project" value="TreeGrafter"/>
</dbReference>
<dbReference type="WBParaSite" id="TREG1_121830.1">
    <property type="protein sequence ID" value="TREG1_121830.1"/>
    <property type="gene ID" value="TREG1_121830"/>
</dbReference>
<keyword evidence="3 6" id="KW-0175">Coiled coil</keyword>
<dbReference type="GO" id="GO:1905515">
    <property type="term" value="P:non-motile cilium assembly"/>
    <property type="evidence" value="ECO:0007669"/>
    <property type="project" value="TreeGrafter"/>
</dbReference>
<evidence type="ECO:0000256" key="3">
    <source>
        <dbReference type="ARBA" id="ARBA00023054"/>
    </source>
</evidence>
<keyword evidence="5" id="KW-0966">Cell projection</keyword>
<feature type="compositionally biased region" description="Polar residues" evidence="7">
    <location>
        <begin position="1025"/>
        <end position="1039"/>
    </location>
</feature>
<evidence type="ECO:0000313" key="9">
    <source>
        <dbReference type="Proteomes" id="UP000050795"/>
    </source>
</evidence>
<dbReference type="CDD" id="cd00030">
    <property type="entry name" value="C2"/>
    <property type="match status" value="1"/>
</dbReference>
<dbReference type="InterPro" id="IPR041091">
    <property type="entry name" value="RPGRIP1_C"/>
</dbReference>
<evidence type="ECO:0000256" key="5">
    <source>
        <dbReference type="ARBA" id="ARBA00023273"/>
    </source>
</evidence>
<accession>A0AA85J0F7</accession>
<protein>
    <recommendedName>
        <fullName evidence="8">C2 domain-containing protein</fullName>
    </recommendedName>
</protein>
<feature type="domain" description="C2" evidence="8">
    <location>
        <begin position="729"/>
        <end position="863"/>
    </location>
</feature>
<feature type="compositionally biased region" description="Low complexity" evidence="7">
    <location>
        <begin position="955"/>
        <end position="964"/>
    </location>
</feature>
<comment type="similarity">
    <text evidence="2">Belongs to the RPGRIP1 family.</text>
</comment>
<dbReference type="AlphaFoldDB" id="A0AA85J0F7"/>
<evidence type="ECO:0000256" key="6">
    <source>
        <dbReference type="SAM" id="Coils"/>
    </source>
</evidence>
<feature type="coiled-coil region" evidence="6">
    <location>
        <begin position="64"/>
        <end position="98"/>
    </location>
</feature>
<comment type="subcellular location">
    <subcellularLocation>
        <location evidence="1">Cell projection</location>
        <location evidence="1">Cilium</location>
    </subcellularLocation>
</comment>
<evidence type="ECO:0000259" key="8">
    <source>
        <dbReference type="PROSITE" id="PS50004"/>
    </source>
</evidence>
<dbReference type="PANTHER" id="PTHR14240">
    <property type="entry name" value="RETINITIS PIGMENTOSA GTPASE REGULATOR-INTERACTING PROTEIN"/>
    <property type="match status" value="1"/>
</dbReference>
<keyword evidence="4" id="KW-0969">Cilium</keyword>
<feature type="compositionally biased region" description="Polar residues" evidence="7">
    <location>
        <begin position="965"/>
        <end position="987"/>
    </location>
</feature>
<sequence length="1259" mass="144351">MEYKISISSWSKEKLEDQYLRLYDDYLTLKKHACKQEERIKKMATKILRLASDKNDTEPGAVWKEDYQEQIEVLERKNEALTRKLTLVQNQLNVQKQRVGSAPLSARKASSVNVQTTNRNSVIDEKSINNSNAIQTLRFQNSALEKTIQKLSEQLKERDELIGQLKGELQSKEQAHTHDLFALGEQVTSKQRVALQENIDLIRTQRELREKQMLITSLEARIREAESNYEITKTTNRQLVSEVERLSRESSQLEQKLFRVESDSNAASKLQLKILELQYAYDDAKRENEALKESNEKLLTNAFAIKSDQNWTMKEQKLRGQIDHLEIMVHNLQQQLKEQEEMKRKQQNSSDFPVEEQILSSKQQSNQLQSVPIRQDNKSNSYEQPPVTHMFAQITGFDVEELEDAIMILRERKSKSQSVNENMNFAESYPLEQNKDSLKQLSEAEALHAETITELEKTRKLLSVQYKINKDYQSEIKELTERLTDLKAESEQRLHEYAKLLDIRAVRIQQLEKQIRDLAYGSNKRKAVPGDHLSSDIISTDDALKPGESLIELHIGRLYLFSSVLQKLQIDHSLAEQSIRLFLTWDFYDFETQATPIIIGDSVDLNITIQYPVEVNDTLMNYLLKEPCTLEMHQVTNSTYRTIAVGKLDFSQLFTSKDEGLETYGQGAVIRRQGQLDLFLIPTVDIHYDTQDDGKDRIQMKLGTLDYWIRLCAPMQDSLKLYKERFRQLPGSSTLSKSTVHDTLSGTTSLNNTLTIEIIKITNLVYKQQNGLLQPSLYFVYQFYDEPEYDSPIIKQNISPVFNDCHRIEIKMNDQLDSYLRSESLKIYILDSSAPDPEKSCLGVAVVPLIGLIHNKQQIDGVFEIFPPSILLQWQQSNRPEQVTNQMRSSSTGCGLLHLKIYWSQPYITECTQTGVYNQPSVKMSKDLEIEPVKQAAEKPYKSFEQSNKEINSTSITSSFTSPTDLSSNHYSFNTPSQSTPLKNQPPANLEPVKEELIEKVSRVRVNQVSNPPADYSLSKKKTETVSSVQVASQNTSDKPSVPTPHPRTRTTEFHDTKADTLNSTLTSGVKENELQMIALKQQSNNNNLQNSEQNPIIQSSTDDNQVKIELHGLHLTDLSKIPNNQIPSQIFVEYSFLGYKEPFETGSYPLTEWMDNGRKILKSNFYYSKTFPVDFTNNYEQRQYLASLLLPQDPNNGKLVFVIVAEPSTMQSASSECEEVGYAVINIRQMVKDNSLIDHAFIPITSAKDVNDKAENTH</sequence>
<dbReference type="InterPro" id="IPR031139">
    <property type="entry name" value="RPGRIP1_fam"/>
</dbReference>